<evidence type="ECO:0000256" key="1">
    <source>
        <dbReference type="SAM" id="MobiDB-lite"/>
    </source>
</evidence>
<accession>A0ABN6N406</accession>
<sequence length="138" mass="14376">MNLKKLATLFAATALFATPALAGEHAHGAAAGEHAHGDAAGAKLSKSDQAKARTVEITVTKAGFEPAEVRAKAGEPLKLVVTRKTEKTCATEIVMKSEGVNVPLPLDKPQTVFVKPAKPGTIRYACGMDMIAGKIVVE</sequence>
<proteinExistence type="predicted"/>
<keyword evidence="2" id="KW-0732">Signal</keyword>
<feature type="signal peptide" evidence="2">
    <location>
        <begin position="1"/>
        <end position="22"/>
    </location>
</feature>
<dbReference type="InterPro" id="IPR028096">
    <property type="entry name" value="EfeO_Cupredoxin"/>
</dbReference>
<gene>
    <name evidence="4" type="ORF">AMPC_10260</name>
</gene>
<feature type="compositionally biased region" description="Low complexity" evidence="1">
    <location>
        <begin position="27"/>
        <end position="42"/>
    </location>
</feature>
<reference evidence="5" key="1">
    <citation type="journal article" date="2022" name="Int. J. Syst. Evol. Microbiol.">
        <title>Anaeromyxobacter oryzae sp. nov., Anaeromyxobacter diazotrophicus sp. nov. and Anaeromyxobacter paludicola sp. nov., isolated from paddy soils.</title>
        <authorList>
            <person name="Itoh H."/>
            <person name="Xu Z."/>
            <person name="Mise K."/>
            <person name="Masuda Y."/>
            <person name="Ushijima N."/>
            <person name="Hayakawa C."/>
            <person name="Shiratori Y."/>
            <person name="Senoo K."/>
        </authorList>
    </citation>
    <scope>NUCLEOTIDE SEQUENCE [LARGE SCALE GENOMIC DNA]</scope>
    <source>
        <strain evidence="5">Red630</strain>
    </source>
</reference>
<feature type="region of interest" description="Disordered" evidence="1">
    <location>
        <begin position="27"/>
        <end position="48"/>
    </location>
</feature>
<dbReference type="Gene3D" id="2.60.40.420">
    <property type="entry name" value="Cupredoxins - blue copper proteins"/>
    <property type="match status" value="1"/>
</dbReference>
<evidence type="ECO:0000313" key="5">
    <source>
        <dbReference type="Proteomes" id="UP001162734"/>
    </source>
</evidence>
<dbReference type="RefSeq" id="WP_248344917.1">
    <property type="nucleotide sequence ID" value="NZ_AP025592.1"/>
</dbReference>
<protein>
    <recommendedName>
        <fullName evidence="3">EfeO-type cupredoxin-like domain-containing protein</fullName>
    </recommendedName>
</protein>
<keyword evidence="5" id="KW-1185">Reference proteome</keyword>
<evidence type="ECO:0000256" key="2">
    <source>
        <dbReference type="SAM" id="SignalP"/>
    </source>
</evidence>
<feature type="chain" id="PRO_5047198898" description="EfeO-type cupredoxin-like domain-containing protein" evidence="2">
    <location>
        <begin position="23"/>
        <end position="138"/>
    </location>
</feature>
<dbReference type="SUPFAM" id="SSF49503">
    <property type="entry name" value="Cupredoxins"/>
    <property type="match status" value="1"/>
</dbReference>
<name>A0ABN6N406_9BACT</name>
<dbReference type="Proteomes" id="UP001162734">
    <property type="component" value="Chromosome"/>
</dbReference>
<organism evidence="4 5">
    <name type="scientific">Anaeromyxobacter paludicola</name>
    <dbReference type="NCBI Taxonomy" id="2918171"/>
    <lineage>
        <taxon>Bacteria</taxon>
        <taxon>Pseudomonadati</taxon>
        <taxon>Myxococcota</taxon>
        <taxon>Myxococcia</taxon>
        <taxon>Myxococcales</taxon>
        <taxon>Cystobacterineae</taxon>
        <taxon>Anaeromyxobacteraceae</taxon>
        <taxon>Anaeromyxobacter</taxon>
    </lineage>
</organism>
<evidence type="ECO:0000259" key="3">
    <source>
        <dbReference type="Pfam" id="PF13473"/>
    </source>
</evidence>
<dbReference type="Pfam" id="PF13473">
    <property type="entry name" value="Cupredoxin_1"/>
    <property type="match status" value="1"/>
</dbReference>
<dbReference type="InterPro" id="IPR008972">
    <property type="entry name" value="Cupredoxin"/>
</dbReference>
<evidence type="ECO:0000313" key="4">
    <source>
        <dbReference type="EMBL" id="BDG07913.1"/>
    </source>
</evidence>
<feature type="domain" description="EfeO-type cupredoxin-like" evidence="3">
    <location>
        <begin position="45"/>
        <end position="137"/>
    </location>
</feature>
<dbReference type="EMBL" id="AP025592">
    <property type="protein sequence ID" value="BDG07913.1"/>
    <property type="molecule type" value="Genomic_DNA"/>
</dbReference>